<dbReference type="InterPro" id="IPR011110">
    <property type="entry name" value="Reg_prop"/>
</dbReference>
<dbReference type="Pfam" id="PF07494">
    <property type="entry name" value="Reg_prop"/>
    <property type="match status" value="3"/>
</dbReference>
<proteinExistence type="predicted"/>
<protein>
    <submittedName>
        <fullName evidence="1">Diguanylate cyclase</fullName>
    </submittedName>
</protein>
<dbReference type="Gene3D" id="2.130.10.10">
    <property type="entry name" value="YVTN repeat-like/Quinoprotein amine dehydrogenase"/>
    <property type="match status" value="2"/>
</dbReference>
<keyword evidence="2" id="KW-1185">Reference proteome</keyword>
<dbReference type="AlphaFoldDB" id="A0A2U8QWZ2"/>
<sequence length="349" mass="39271">MFILLLLVLLNFSCIEKKIAEIEPINSEVLNTLKSDSLQFTSGIRVILQDTKGNYWLGSHTEGVCKFNGKTFEYFTIKEGLPDNQVRSIQEDSNGTIWFETANGPCSYDGKTIATYPKEEIRNTNSKWIKTKDDLWFTAGNTDGVYRYDGQQIYFLLFPFPRPENTGGNNVVTSHATGKNNTEWIASYTGVYGYNGIQFTIMDDASLGLNMENGMLHVRSVLEDSKGRLWIGNNGIGVLLKEGNTTINFSEKQNLIHPESKRSGAKSPAGTLEHVFAIEEDSEGNIWFGDRDTGAWKFDGTIMTNYEIDNRLSSSMIWCIYKDNANNLLFGMANAGVYKFNGKTFEKVF</sequence>
<name>A0A2U8QWZ2_9FLAO</name>
<gene>
    <name evidence="1" type="ORF">DI487_10880</name>
</gene>
<dbReference type="EMBL" id="CP029463">
    <property type="protein sequence ID" value="AWM14305.1"/>
    <property type="molecule type" value="Genomic_DNA"/>
</dbReference>
<dbReference type="SUPFAM" id="SSF63829">
    <property type="entry name" value="Calcium-dependent phosphotriesterase"/>
    <property type="match status" value="1"/>
</dbReference>
<evidence type="ECO:0000313" key="1">
    <source>
        <dbReference type="EMBL" id="AWM14305.1"/>
    </source>
</evidence>
<dbReference type="OrthoDB" id="799853at2"/>
<accession>A0A2U8QWZ2</accession>
<evidence type="ECO:0000313" key="2">
    <source>
        <dbReference type="Proteomes" id="UP000245429"/>
    </source>
</evidence>
<reference evidence="1 2" key="1">
    <citation type="submission" date="2018-05" db="EMBL/GenBank/DDBJ databases">
        <title>Flavobacterium sp. MEBiC07310.</title>
        <authorList>
            <person name="Baek K."/>
        </authorList>
    </citation>
    <scope>NUCLEOTIDE SEQUENCE [LARGE SCALE GENOMIC DNA]</scope>
    <source>
        <strain evidence="1 2">MEBiC07310</strain>
    </source>
</reference>
<dbReference type="InterPro" id="IPR015943">
    <property type="entry name" value="WD40/YVTN_repeat-like_dom_sf"/>
</dbReference>
<dbReference type="Proteomes" id="UP000245429">
    <property type="component" value="Chromosome"/>
</dbReference>
<organism evidence="1 2">
    <name type="scientific">Flavobacterium sediminis</name>
    <dbReference type="NCBI Taxonomy" id="2201181"/>
    <lineage>
        <taxon>Bacteria</taxon>
        <taxon>Pseudomonadati</taxon>
        <taxon>Bacteroidota</taxon>
        <taxon>Flavobacteriia</taxon>
        <taxon>Flavobacteriales</taxon>
        <taxon>Flavobacteriaceae</taxon>
        <taxon>Flavobacterium</taxon>
    </lineage>
</organism>
<dbReference type="KEGG" id="fse:DI487_10880"/>